<organism evidence="2 3">
    <name type="scientific">Paralimibaculum aggregatum</name>
    <dbReference type="NCBI Taxonomy" id="3036245"/>
    <lineage>
        <taxon>Bacteria</taxon>
        <taxon>Pseudomonadati</taxon>
        <taxon>Pseudomonadota</taxon>
        <taxon>Alphaproteobacteria</taxon>
        <taxon>Rhodobacterales</taxon>
        <taxon>Paracoccaceae</taxon>
        <taxon>Paralimibaculum</taxon>
    </lineage>
</organism>
<name>A0ABQ6LQL9_9RHOB</name>
<sequence length="94" mass="9609">MILAGGQMLAIDVSRLRAEAEEEAARLDGRNADAIRASAAMAHLVGCFCPAQARRNAGCVRTLCEAGGGQAQSPGTDPAPGAGRARPLRPSRPA</sequence>
<evidence type="ECO:0000256" key="1">
    <source>
        <dbReference type="SAM" id="MobiDB-lite"/>
    </source>
</evidence>
<protein>
    <submittedName>
        <fullName evidence="2">Uncharacterized protein</fullName>
    </submittedName>
</protein>
<reference evidence="2 3" key="1">
    <citation type="submission" date="2023-04" db="EMBL/GenBank/DDBJ databases">
        <title>Marinoamorphus aggregata gen. nov., sp. Nov., isolate from tissue of brittle star Ophioplocus japonicus.</title>
        <authorList>
            <person name="Kawano K."/>
            <person name="Sawayama S."/>
            <person name="Nakagawa S."/>
        </authorList>
    </citation>
    <scope>NUCLEOTIDE SEQUENCE [LARGE SCALE GENOMIC DNA]</scope>
    <source>
        <strain evidence="2 3">NKW23</strain>
    </source>
</reference>
<accession>A0ABQ6LQL9</accession>
<dbReference type="Proteomes" id="UP001239909">
    <property type="component" value="Unassembled WGS sequence"/>
</dbReference>
<dbReference type="EMBL" id="BSYI01000047">
    <property type="protein sequence ID" value="GMG84935.1"/>
    <property type="molecule type" value="Genomic_DNA"/>
</dbReference>
<evidence type="ECO:0000313" key="3">
    <source>
        <dbReference type="Proteomes" id="UP001239909"/>
    </source>
</evidence>
<evidence type="ECO:0000313" key="2">
    <source>
        <dbReference type="EMBL" id="GMG84935.1"/>
    </source>
</evidence>
<keyword evidence="3" id="KW-1185">Reference proteome</keyword>
<gene>
    <name evidence="2" type="ORF">LNKW23_41510</name>
</gene>
<proteinExistence type="predicted"/>
<feature type="region of interest" description="Disordered" evidence="1">
    <location>
        <begin position="66"/>
        <end position="94"/>
    </location>
</feature>
<comment type="caution">
    <text evidence="2">The sequence shown here is derived from an EMBL/GenBank/DDBJ whole genome shotgun (WGS) entry which is preliminary data.</text>
</comment>